<proteinExistence type="predicted"/>
<name>A0A2M9HMK3_9BIFI</name>
<evidence type="ECO:0000313" key="2">
    <source>
        <dbReference type="EMBL" id="PJM78048.1"/>
    </source>
</evidence>
<dbReference type="EMBL" id="PEBJ01000001">
    <property type="protein sequence ID" value="PJM78048.1"/>
    <property type="molecule type" value="Genomic_DNA"/>
</dbReference>
<organism evidence="2 3">
    <name type="scientific">Bifidobacterium felsineum</name>
    <dbReference type="NCBI Taxonomy" id="2045440"/>
    <lineage>
        <taxon>Bacteria</taxon>
        <taxon>Bacillati</taxon>
        <taxon>Actinomycetota</taxon>
        <taxon>Actinomycetes</taxon>
        <taxon>Bifidobacteriales</taxon>
        <taxon>Bifidobacteriaceae</taxon>
        <taxon>Bifidobacterium</taxon>
    </lineage>
</organism>
<dbReference type="AlphaFoldDB" id="A0A2M9HMK3"/>
<feature type="transmembrane region" description="Helical" evidence="1">
    <location>
        <begin position="31"/>
        <end position="53"/>
    </location>
</feature>
<gene>
    <name evidence="2" type="ORF">CSQ86_03210</name>
</gene>
<reference evidence="3" key="1">
    <citation type="submission" date="2017-10" db="EMBL/GenBank/DDBJ databases">
        <title>Draft genome sequences of strains TRE 1, TRE 9, TRE H and TRI 7, isolated from tamarins, belonging to four potential novel Bifidobacterium species.</title>
        <authorList>
            <person name="Mattarelli P."/>
            <person name="Modesto M."/>
            <person name="Puglisi E."/>
            <person name="Morelli L."/>
            <person name="Bonetti A."/>
            <person name="Spezio C."/>
            <person name="Sandri C."/>
        </authorList>
    </citation>
    <scope>NUCLEOTIDE SEQUENCE [LARGE SCALE GENOMIC DNA]</scope>
    <source>
        <strain evidence="3">TREH</strain>
    </source>
</reference>
<protein>
    <submittedName>
        <fullName evidence="2">Uncharacterized protein</fullName>
    </submittedName>
</protein>
<keyword evidence="1" id="KW-0812">Transmembrane</keyword>
<keyword evidence="3" id="KW-1185">Reference proteome</keyword>
<evidence type="ECO:0000313" key="3">
    <source>
        <dbReference type="Proteomes" id="UP000229239"/>
    </source>
</evidence>
<accession>A0A2M9HMK3</accession>
<keyword evidence="1" id="KW-1133">Transmembrane helix</keyword>
<dbReference type="RefSeq" id="WP_100493623.1">
    <property type="nucleotide sequence ID" value="NZ_PEBJ01000001.1"/>
</dbReference>
<keyword evidence="1" id="KW-0472">Membrane</keyword>
<sequence>MISFVPSPTLILAADPSDLHPTGLLSVTGPLIAIIIVCIVLAIGLLVAAILLSRPARKPRKAKQLRGAHRNAGSKAVWHARIDDVIAQHGRGTISREEAFAQLALIARDFASDASGRPLNSSTLTDLMRIDRTSTNRQGLDTLRQTIEALYPSEFADPAFNIHAQTVTVNQAAEWVANLVERWRS</sequence>
<evidence type="ECO:0000256" key="1">
    <source>
        <dbReference type="SAM" id="Phobius"/>
    </source>
</evidence>
<dbReference type="Proteomes" id="UP000229239">
    <property type="component" value="Unassembled WGS sequence"/>
</dbReference>
<dbReference type="OrthoDB" id="3240329at2"/>
<comment type="caution">
    <text evidence="2">The sequence shown here is derived from an EMBL/GenBank/DDBJ whole genome shotgun (WGS) entry which is preliminary data.</text>
</comment>